<evidence type="ECO:0000256" key="7">
    <source>
        <dbReference type="ARBA" id="ARBA00023136"/>
    </source>
</evidence>
<dbReference type="InterPro" id="IPR036794">
    <property type="entry name" value="ATP_F1_dsu/esu_C_sf"/>
</dbReference>
<evidence type="ECO:0000313" key="17">
    <source>
        <dbReference type="EMBL" id="KRM73203.1"/>
    </source>
</evidence>
<keyword evidence="8 12" id="KW-0139">CF(1)</keyword>
<dbReference type="SUPFAM" id="SSF51344">
    <property type="entry name" value="Epsilon subunit of F1F0-ATP synthase N-terminal domain"/>
    <property type="match status" value="1"/>
</dbReference>
<evidence type="ECO:0000256" key="13">
    <source>
        <dbReference type="RuleBase" id="RU003656"/>
    </source>
</evidence>
<evidence type="ECO:0000313" key="18">
    <source>
        <dbReference type="Proteomes" id="UP000051612"/>
    </source>
</evidence>
<accession>A0A0R2BC05</accession>
<organism evidence="17 18">
    <name type="scientific">Ligilactobacillus murinus DSM 20452 = NBRC 14221</name>
    <dbReference type="NCBI Taxonomy" id="1423772"/>
    <lineage>
        <taxon>Bacteria</taxon>
        <taxon>Bacillati</taxon>
        <taxon>Bacillota</taxon>
        <taxon>Bacilli</taxon>
        <taxon>Lactobacillales</taxon>
        <taxon>Lactobacillaceae</taxon>
        <taxon>Ligilactobacillus</taxon>
    </lineage>
</organism>
<comment type="subcellular location">
    <subcellularLocation>
        <location evidence="2 12">Cell membrane</location>
        <topology evidence="2 12">Peripheral membrane protein</topology>
    </subcellularLocation>
</comment>
<evidence type="ECO:0000256" key="10">
    <source>
        <dbReference type="ARBA" id="ARBA00030215"/>
    </source>
</evidence>
<dbReference type="PATRIC" id="fig|1423772.3.peg.1175"/>
<sequence length="139" mass="15267">MDEKPVLTVNVVTPDGSVYENTTDLVICTTTVGQVGIMPNRLPLLASLAIDKIRVKTGEDTFDEVAVSGGFIEFSNNVLSVVASAAERKEEIDTSRAERARKRAEARIAKAKENHDDNELKRAEVSLRRAINRLSVSKK</sequence>
<dbReference type="Gene3D" id="2.60.15.10">
    <property type="entry name" value="F0F1 ATP synthase delta/epsilon subunit, N-terminal"/>
    <property type="match status" value="1"/>
</dbReference>
<comment type="subunit">
    <text evidence="12 13">F-type ATPases have 2 components, CF(1) - the catalytic core - and CF(0) - the membrane proton channel. CF(1) has five subunits: alpha(3), beta(3), gamma(1), delta(1), epsilon(1). CF(0) has three main subunits: a, b and c.</text>
</comment>
<evidence type="ECO:0000256" key="14">
    <source>
        <dbReference type="SAM" id="MobiDB-lite"/>
    </source>
</evidence>
<dbReference type="NCBIfam" id="TIGR01216">
    <property type="entry name" value="ATP_synt_epsi"/>
    <property type="match status" value="1"/>
</dbReference>
<proteinExistence type="inferred from homology"/>
<feature type="region of interest" description="Disordered" evidence="14">
    <location>
        <begin position="90"/>
        <end position="119"/>
    </location>
</feature>
<evidence type="ECO:0000256" key="3">
    <source>
        <dbReference type="ARBA" id="ARBA00005712"/>
    </source>
</evidence>
<evidence type="ECO:0000256" key="8">
    <source>
        <dbReference type="ARBA" id="ARBA00023196"/>
    </source>
</evidence>
<keyword evidence="6 12" id="KW-0406">Ion transport</keyword>
<dbReference type="GO" id="GO:0005886">
    <property type="term" value="C:plasma membrane"/>
    <property type="evidence" value="ECO:0007669"/>
    <property type="project" value="UniProtKB-SubCell"/>
</dbReference>
<dbReference type="GO" id="GO:0045259">
    <property type="term" value="C:proton-transporting ATP synthase complex"/>
    <property type="evidence" value="ECO:0007669"/>
    <property type="project" value="UniProtKB-KW"/>
</dbReference>
<dbReference type="GO" id="GO:0005524">
    <property type="term" value="F:ATP binding"/>
    <property type="evidence" value="ECO:0007669"/>
    <property type="project" value="UniProtKB-UniRule"/>
</dbReference>
<comment type="similarity">
    <text evidence="3 12 13">Belongs to the ATPase epsilon chain family.</text>
</comment>
<dbReference type="PANTHER" id="PTHR13822">
    <property type="entry name" value="ATP SYNTHASE DELTA/EPSILON CHAIN"/>
    <property type="match status" value="1"/>
</dbReference>
<evidence type="ECO:0000256" key="12">
    <source>
        <dbReference type="HAMAP-Rule" id="MF_00530"/>
    </source>
</evidence>
<dbReference type="InterPro" id="IPR001469">
    <property type="entry name" value="ATP_synth_F1_dsu/esu"/>
</dbReference>
<dbReference type="EMBL" id="AYYN01000148">
    <property type="protein sequence ID" value="KRM73203.1"/>
    <property type="molecule type" value="Genomic_DNA"/>
</dbReference>
<gene>
    <name evidence="12" type="primary">atpC</name>
    <name evidence="17" type="ORF">FC48_GL001094</name>
</gene>
<keyword evidence="12" id="KW-1003">Cell membrane</keyword>
<dbReference type="Pfam" id="PF02823">
    <property type="entry name" value="ATP-synt_DE_N"/>
    <property type="match status" value="1"/>
</dbReference>
<dbReference type="InterPro" id="IPR020547">
    <property type="entry name" value="ATP_synth_F1_esu_C"/>
</dbReference>
<dbReference type="CDD" id="cd12152">
    <property type="entry name" value="F1-ATPase_delta"/>
    <property type="match status" value="1"/>
</dbReference>
<feature type="domain" description="ATP synthase epsilon subunit C-terminal" evidence="15">
    <location>
        <begin position="90"/>
        <end position="138"/>
    </location>
</feature>
<dbReference type="Pfam" id="PF00401">
    <property type="entry name" value="ATP-synt_DE"/>
    <property type="match status" value="1"/>
</dbReference>
<keyword evidence="5 12" id="KW-0813">Transport</keyword>
<evidence type="ECO:0000256" key="4">
    <source>
        <dbReference type="ARBA" id="ARBA00014480"/>
    </source>
</evidence>
<name>A0A0R2BC05_9LACO</name>
<evidence type="ECO:0000256" key="11">
    <source>
        <dbReference type="ARBA" id="ARBA00031795"/>
    </source>
</evidence>
<dbReference type="InterPro" id="IPR020546">
    <property type="entry name" value="ATP_synth_F1_dsu/esu_N"/>
</dbReference>
<dbReference type="GO" id="GO:0046933">
    <property type="term" value="F:proton-transporting ATP synthase activity, rotational mechanism"/>
    <property type="evidence" value="ECO:0007669"/>
    <property type="project" value="UniProtKB-UniRule"/>
</dbReference>
<feature type="domain" description="ATP synthase F1 complex delta/epsilon subunit N-terminal" evidence="16">
    <location>
        <begin position="7"/>
        <end position="86"/>
    </location>
</feature>
<reference evidence="17 18" key="1">
    <citation type="journal article" date="2015" name="Genome Announc.">
        <title>Expanding the biotechnology potential of lactobacilli through comparative genomics of 213 strains and associated genera.</title>
        <authorList>
            <person name="Sun Z."/>
            <person name="Harris H.M."/>
            <person name="McCann A."/>
            <person name="Guo C."/>
            <person name="Argimon S."/>
            <person name="Zhang W."/>
            <person name="Yang X."/>
            <person name="Jeffery I.B."/>
            <person name="Cooney J.C."/>
            <person name="Kagawa T.F."/>
            <person name="Liu W."/>
            <person name="Song Y."/>
            <person name="Salvetti E."/>
            <person name="Wrobel A."/>
            <person name="Rasinkangas P."/>
            <person name="Parkhill J."/>
            <person name="Rea M.C."/>
            <person name="O'Sullivan O."/>
            <person name="Ritari J."/>
            <person name="Douillard F.P."/>
            <person name="Paul Ross R."/>
            <person name="Yang R."/>
            <person name="Briner A.E."/>
            <person name="Felis G.E."/>
            <person name="de Vos W.M."/>
            <person name="Barrangou R."/>
            <person name="Klaenhammer T.R."/>
            <person name="Caufield P.W."/>
            <person name="Cui Y."/>
            <person name="Zhang H."/>
            <person name="O'Toole P.W."/>
        </authorList>
    </citation>
    <scope>NUCLEOTIDE SEQUENCE [LARGE SCALE GENOMIC DNA]</scope>
    <source>
        <strain evidence="17 18">DSM 20452</strain>
    </source>
</reference>
<dbReference type="NCBIfam" id="NF001846">
    <property type="entry name" value="PRK00571.1-3"/>
    <property type="match status" value="1"/>
</dbReference>
<comment type="caution">
    <text evidence="17">The sequence shown here is derived from an EMBL/GenBank/DDBJ whole genome shotgun (WGS) entry which is preliminary data.</text>
</comment>
<evidence type="ECO:0000256" key="1">
    <source>
        <dbReference type="ARBA" id="ARBA00003543"/>
    </source>
</evidence>
<evidence type="ECO:0000256" key="6">
    <source>
        <dbReference type="ARBA" id="ARBA00023065"/>
    </source>
</evidence>
<evidence type="ECO:0000256" key="2">
    <source>
        <dbReference type="ARBA" id="ARBA00004202"/>
    </source>
</evidence>
<evidence type="ECO:0000256" key="5">
    <source>
        <dbReference type="ARBA" id="ARBA00022448"/>
    </source>
</evidence>
<evidence type="ECO:0000259" key="15">
    <source>
        <dbReference type="Pfam" id="PF00401"/>
    </source>
</evidence>
<dbReference type="SUPFAM" id="SSF46604">
    <property type="entry name" value="Epsilon subunit of F1F0-ATP synthase C-terminal domain"/>
    <property type="match status" value="1"/>
</dbReference>
<keyword evidence="12" id="KW-0375">Hydrogen ion transport</keyword>
<dbReference type="Gene3D" id="1.20.5.440">
    <property type="entry name" value="ATP synthase delta/epsilon subunit, C-terminal domain"/>
    <property type="match status" value="1"/>
</dbReference>
<dbReference type="InterPro" id="IPR036771">
    <property type="entry name" value="ATPsynth_dsu/esu_N"/>
</dbReference>
<dbReference type="RefSeq" id="WP_056959779.1">
    <property type="nucleotide sequence ID" value="NZ_AYYN01000148.1"/>
</dbReference>
<dbReference type="AlphaFoldDB" id="A0A0R2BC05"/>
<keyword evidence="9 12" id="KW-0066">ATP synthesis</keyword>
<protein>
    <recommendedName>
        <fullName evidence="4 12">ATP synthase epsilon chain</fullName>
    </recommendedName>
    <alternativeName>
        <fullName evidence="11 12">ATP synthase F1 sector epsilon subunit</fullName>
    </alternativeName>
    <alternativeName>
        <fullName evidence="10 12">F-ATPase epsilon subunit</fullName>
    </alternativeName>
</protein>
<keyword evidence="7 12" id="KW-0472">Membrane</keyword>
<dbReference type="PANTHER" id="PTHR13822:SF10">
    <property type="entry name" value="ATP SYNTHASE EPSILON CHAIN, CHLOROPLASTIC"/>
    <property type="match status" value="1"/>
</dbReference>
<dbReference type="Proteomes" id="UP000051612">
    <property type="component" value="Unassembled WGS sequence"/>
</dbReference>
<evidence type="ECO:0000259" key="16">
    <source>
        <dbReference type="Pfam" id="PF02823"/>
    </source>
</evidence>
<evidence type="ECO:0000256" key="9">
    <source>
        <dbReference type="ARBA" id="ARBA00023310"/>
    </source>
</evidence>
<dbReference type="HAMAP" id="MF_00530">
    <property type="entry name" value="ATP_synth_epsil_bac"/>
    <property type="match status" value="1"/>
</dbReference>
<comment type="function">
    <text evidence="1 12">Produces ATP from ADP in the presence of a proton gradient across the membrane.</text>
</comment>